<dbReference type="InterPro" id="IPR011528">
    <property type="entry name" value="NERD"/>
</dbReference>
<dbReference type="EMBL" id="RCUV01000011">
    <property type="protein sequence ID" value="RLP70237.1"/>
    <property type="molecule type" value="Genomic_DNA"/>
</dbReference>
<sequence>MTTTTSMSQRRPAQAVIEELLGDPAHRVSRTRLGRVFGRSPLTNDGMAWYRGAQGEIAVGRMLDMLPEEWTVFHALPVGRKEADIDHLVVGPGGVYTINTKHHRGKAIWVANRTLMVAGQRQPHIRNAEYEAARVTKLLFPPLGLEGRVKPVVAVHGASSIVVKEWPDLVSVLDARKLQRWLLKRPVQFGLHDVARIVALVDDPGTWRATASAPCEFMLASFDELDGEVRTAAKRRSLWSLGGVLASGAALVAVVPVAFAAVFQAGAALLLP</sequence>
<comment type="caution">
    <text evidence="3">The sequence shown here is derived from an EMBL/GenBank/DDBJ whole genome shotgun (WGS) entry which is preliminary data.</text>
</comment>
<dbReference type="PROSITE" id="PS50965">
    <property type="entry name" value="NERD"/>
    <property type="match status" value="1"/>
</dbReference>
<name>A0A3L6ZQW1_9MICO</name>
<accession>A0A3L6ZQW1</accession>
<dbReference type="Proteomes" id="UP000270299">
    <property type="component" value="Unassembled WGS sequence"/>
</dbReference>
<dbReference type="AlphaFoldDB" id="A0A3L6ZQW1"/>
<organism evidence="3 4">
    <name type="scientific">Mycetocola manganoxydans</name>
    <dbReference type="NCBI Taxonomy" id="699879"/>
    <lineage>
        <taxon>Bacteria</taxon>
        <taxon>Bacillati</taxon>
        <taxon>Actinomycetota</taxon>
        <taxon>Actinomycetes</taxon>
        <taxon>Micrococcales</taxon>
        <taxon>Microbacteriaceae</taxon>
        <taxon>Mycetocola</taxon>
    </lineage>
</organism>
<dbReference type="Pfam" id="PF08378">
    <property type="entry name" value="NERD"/>
    <property type="match status" value="1"/>
</dbReference>
<reference evidence="3 4" key="1">
    <citation type="submission" date="2018-10" db="EMBL/GenBank/DDBJ databases">
        <authorList>
            <person name="Li J."/>
        </authorList>
    </citation>
    <scope>NUCLEOTIDE SEQUENCE [LARGE SCALE GENOMIC DNA]</scope>
    <source>
        <strain evidence="3 4">CCTCC AB209002</strain>
    </source>
</reference>
<feature type="domain" description="NERD" evidence="2">
    <location>
        <begin position="51"/>
        <end position="162"/>
    </location>
</feature>
<evidence type="ECO:0000256" key="1">
    <source>
        <dbReference type="SAM" id="Phobius"/>
    </source>
</evidence>
<protein>
    <submittedName>
        <fullName evidence="3">NERD domain-containing protein</fullName>
    </submittedName>
</protein>
<keyword evidence="1" id="KW-0812">Transmembrane</keyword>
<evidence type="ECO:0000259" key="2">
    <source>
        <dbReference type="PROSITE" id="PS50965"/>
    </source>
</evidence>
<keyword evidence="1" id="KW-0472">Membrane</keyword>
<gene>
    <name evidence="3" type="ORF">D9V29_10610</name>
</gene>
<dbReference type="RefSeq" id="WP_121673297.1">
    <property type="nucleotide sequence ID" value="NZ_BMXM01000007.1"/>
</dbReference>
<dbReference type="OrthoDB" id="5793358at2"/>
<proteinExistence type="predicted"/>
<feature type="transmembrane region" description="Helical" evidence="1">
    <location>
        <begin position="238"/>
        <end position="271"/>
    </location>
</feature>
<keyword evidence="4" id="KW-1185">Reference proteome</keyword>
<keyword evidence="1" id="KW-1133">Transmembrane helix</keyword>
<evidence type="ECO:0000313" key="3">
    <source>
        <dbReference type="EMBL" id="RLP70237.1"/>
    </source>
</evidence>
<evidence type="ECO:0000313" key="4">
    <source>
        <dbReference type="Proteomes" id="UP000270299"/>
    </source>
</evidence>